<evidence type="ECO:0000313" key="1">
    <source>
        <dbReference type="Proteomes" id="UP000887564"/>
    </source>
</evidence>
<dbReference type="AlphaFoldDB" id="A0A914S338"/>
<sequence>MQPDYAWTENAQPTRWGKAEEMAADKIAEEFIHFVKFGFVTSLFIVMSEFVDLSSLAELDGKALANERKETYYSNGYGGEGYAFWRKIADEVANGEFDNIIRKGSHEEL</sequence>
<name>A0A914S338_PAREQ</name>
<reference evidence="2" key="1">
    <citation type="submission" date="2022-11" db="UniProtKB">
        <authorList>
            <consortium name="WormBaseParasite"/>
        </authorList>
    </citation>
    <scope>IDENTIFICATION</scope>
</reference>
<evidence type="ECO:0000313" key="2">
    <source>
        <dbReference type="WBParaSite" id="PEQ_0001274201-mRNA-1"/>
    </source>
</evidence>
<proteinExistence type="predicted"/>
<keyword evidence="1" id="KW-1185">Reference proteome</keyword>
<organism evidence="1 2">
    <name type="scientific">Parascaris equorum</name>
    <name type="common">Equine roundworm</name>
    <dbReference type="NCBI Taxonomy" id="6256"/>
    <lineage>
        <taxon>Eukaryota</taxon>
        <taxon>Metazoa</taxon>
        <taxon>Ecdysozoa</taxon>
        <taxon>Nematoda</taxon>
        <taxon>Chromadorea</taxon>
        <taxon>Rhabditida</taxon>
        <taxon>Spirurina</taxon>
        <taxon>Ascaridomorpha</taxon>
        <taxon>Ascaridoidea</taxon>
        <taxon>Ascarididae</taxon>
        <taxon>Parascaris</taxon>
    </lineage>
</organism>
<dbReference type="Proteomes" id="UP000887564">
    <property type="component" value="Unplaced"/>
</dbReference>
<protein>
    <submittedName>
        <fullName evidence="2">Uncharacterized protein</fullName>
    </submittedName>
</protein>
<dbReference type="WBParaSite" id="PEQ_0001274201-mRNA-1">
    <property type="protein sequence ID" value="PEQ_0001274201-mRNA-1"/>
    <property type="gene ID" value="PEQ_0001274201"/>
</dbReference>
<accession>A0A914S338</accession>